<accession>A0A4V6DBA8</accession>
<evidence type="ECO:0000313" key="3">
    <source>
        <dbReference type="Proteomes" id="UP000298652"/>
    </source>
</evidence>
<protein>
    <submittedName>
        <fullName evidence="2">Uncharacterized protein</fullName>
    </submittedName>
</protein>
<sequence length="140" mass="15787">MRSGRRRRRRRRGNREGNPSSGFLVRRPRPPGPAVILLRQALSARPCLLHRMTDREGRPRLRMRTGGDDDVHARTPAAGWAWRPRRWRAVATKGASANPKCAARRNVAVAAAARGSLLPAPSCCWNGRRERRWPRGSEAD</sequence>
<keyword evidence="3" id="KW-1185">Reference proteome</keyword>
<feature type="region of interest" description="Disordered" evidence="1">
    <location>
        <begin position="1"/>
        <end position="30"/>
    </location>
</feature>
<feature type="compositionally biased region" description="Basic and acidic residues" evidence="1">
    <location>
        <begin position="53"/>
        <end position="73"/>
    </location>
</feature>
<feature type="compositionally biased region" description="Basic residues" evidence="1">
    <location>
        <begin position="1"/>
        <end position="13"/>
    </location>
</feature>
<dbReference type="Proteomes" id="UP000298652">
    <property type="component" value="Chromosome 2"/>
</dbReference>
<proteinExistence type="predicted"/>
<dbReference type="Gramene" id="TKW32436">
    <property type="protein sequence ID" value="TKW32436"/>
    <property type="gene ID" value="SEVIR_2G168500v2"/>
</dbReference>
<feature type="region of interest" description="Disordered" evidence="1">
    <location>
        <begin position="53"/>
        <end position="76"/>
    </location>
</feature>
<dbReference type="AlphaFoldDB" id="A0A4V6DBA8"/>
<name>A0A4V6DBA8_SETVI</name>
<dbReference type="EMBL" id="CM016553">
    <property type="protein sequence ID" value="TKW32436.1"/>
    <property type="molecule type" value="Genomic_DNA"/>
</dbReference>
<organism evidence="2 3">
    <name type="scientific">Setaria viridis</name>
    <name type="common">Green bristlegrass</name>
    <name type="synonym">Setaria italica subsp. viridis</name>
    <dbReference type="NCBI Taxonomy" id="4556"/>
    <lineage>
        <taxon>Eukaryota</taxon>
        <taxon>Viridiplantae</taxon>
        <taxon>Streptophyta</taxon>
        <taxon>Embryophyta</taxon>
        <taxon>Tracheophyta</taxon>
        <taxon>Spermatophyta</taxon>
        <taxon>Magnoliopsida</taxon>
        <taxon>Liliopsida</taxon>
        <taxon>Poales</taxon>
        <taxon>Poaceae</taxon>
        <taxon>PACMAD clade</taxon>
        <taxon>Panicoideae</taxon>
        <taxon>Panicodae</taxon>
        <taxon>Paniceae</taxon>
        <taxon>Cenchrinae</taxon>
        <taxon>Setaria</taxon>
    </lineage>
</organism>
<gene>
    <name evidence="2" type="ORF">SEVIR_2G168500v2</name>
</gene>
<evidence type="ECO:0000313" key="2">
    <source>
        <dbReference type="EMBL" id="TKW32436.1"/>
    </source>
</evidence>
<reference evidence="2" key="1">
    <citation type="submission" date="2019-03" db="EMBL/GenBank/DDBJ databases">
        <title>WGS assembly of Setaria viridis.</title>
        <authorList>
            <person name="Huang P."/>
            <person name="Jenkins J."/>
            <person name="Grimwood J."/>
            <person name="Barry K."/>
            <person name="Healey A."/>
            <person name="Mamidi S."/>
            <person name="Sreedasyam A."/>
            <person name="Shu S."/>
            <person name="Feldman M."/>
            <person name="Wu J."/>
            <person name="Yu Y."/>
            <person name="Chen C."/>
            <person name="Johnson J."/>
            <person name="Rokhsar D."/>
            <person name="Baxter I."/>
            <person name="Schmutz J."/>
            <person name="Brutnell T."/>
            <person name="Kellogg E."/>
        </authorList>
    </citation>
    <scope>NUCLEOTIDE SEQUENCE [LARGE SCALE GENOMIC DNA]</scope>
</reference>
<evidence type="ECO:0000256" key="1">
    <source>
        <dbReference type="SAM" id="MobiDB-lite"/>
    </source>
</evidence>